<dbReference type="SUPFAM" id="SSF54909">
    <property type="entry name" value="Dimeric alpha+beta barrel"/>
    <property type="match status" value="1"/>
</dbReference>
<dbReference type="AlphaFoldDB" id="A0A7Z7MVK2"/>
<gene>
    <name evidence="1" type="ORF">SDENCHOL_20491</name>
</gene>
<reference evidence="1" key="1">
    <citation type="submission" date="2017-03" db="EMBL/GenBank/DDBJ databases">
        <authorList>
            <consortium name="AG Boll"/>
        </authorList>
    </citation>
    <scope>NUCLEOTIDE SEQUENCE [LARGE SCALE GENOMIC DNA]</scope>
    <source>
        <strain evidence="1">Chol</strain>
    </source>
</reference>
<name>A0A7Z7MVK2_9PROT</name>
<accession>A0A7Z7MVK2</accession>
<evidence type="ECO:0008006" key="3">
    <source>
        <dbReference type="Google" id="ProtNLM"/>
    </source>
</evidence>
<dbReference type="EMBL" id="LT837803">
    <property type="protein sequence ID" value="SMB27867.1"/>
    <property type="molecule type" value="Genomic_DNA"/>
</dbReference>
<protein>
    <recommendedName>
        <fullName evidence="3">EthD domain-containing protein</fullName>
    </recommendedName>
</protein>
<evidence type="ECO:0000313" key="2">
    <source>
        <dbReference type="Proteomes" id="UP000242886"/>
    </source>
</evidence>
<dbReference type="InterPro" id="IPR011008">
    <property type="entry name" value="Dimeric_a/b-barrel"/>
</dbReference>
<sequence length="252" mass="29467">MNKFVYLLWPRRRMMPLECRLTLLEHCAPQLLQIGVAGLQMNIADDRVDTPSPAPRLLGPRPFAAEVCLWLDAAQLARRAAHEEVLRAAGFEIAGYRVDAWLYCDYGETPHARLRDWPDGQRSPGVLAVTLLERPPRIPRDEWMRRWFGWQSPMSEWMQPRCRYVRNVVEEIVTPGAAHYDGIVEEAWPSREHVVNKFLFYGARNRWQLMLHMAIMLRSVMRMLKLWRITTVMMSEYFVKTVEGEGRADIFA</sequence>
<keyword evidence="2" id="KW-1185">Reference proteome</keyword>
<organism evidence="1 2">
    <name type="scientific">Sterolibacterium denitrificans</name>
    <dbReference type="NCBI Taxonomy" id="157592"/>
    <lineage>
        <taxon>Bacteria</taxon>
        <taxon>Pseudomonadati</taxon>
        <taxon>Pseudomonadota</taxon>
        <taxon>Betaproteobacteria</taxon>
        <taxon>Nitrosomonadales</taxon>
        <taxon>Sterolibacteriaceae</taxon>
        <taxon>Sterolibacterium</taxon>
    </lineage>
</organism>
<dbReference type="RefSeq" id="WP_154716983.1">
    <property type="nucleotide sequence ID" value="NZ_LT837803.1"/>
</dbReference>
<proteinExistence type="predicted"/>
<evidence type="ECO:0000313" key="1">
    <source>
        <dbReference type="EMBL" id="SMB27867.1"/>
    </source>
</evidence>
<dbReference type="Proteomes" id="UP000242886">
    <property type="component" value="Chromosome SDENCHOL"/>
</dbReference>